<reference evidence="1 2" key="1">
    <citation type="journal article" date="2014" name="Am. J. Bot.">
        <title>Genome assembly and annotation for red clover (Trifolium pratense; Fabaceae).</title>
        <authorList>
            <person name="Istvanek J."/>
            <person name="Jaros M."/>
            <person name="Krenek A."/>
            <person name="Repkova J."/>
        </authorList>
    </citation>
    <scope>NUCLEOTIDE SEQUENCE [LARGE SCALE GENOMIC DNA]</scope>
    <source>
        <strain evidence="2">cv. Tatra</strain>
        <tissue evidence="1">Young leaves</tissue>
    </source>
</reference>
<organism evidence="1 2">
    <name type="scientific">Trifolium pratense</name>
    <name type="common">Red clover</name>
    <dbReference type="NCBI Taxonomy" id="57577"/>
    <lineage>
        <taxon>Eukaryota</taxon>
        <taxon>Viridiplantae</taxon>
        <taxon>Streptophyta</taxon>
        <taxon>Embryophyta</taxon>
        <taxon>Tracheophyta</taxon>
        <taxon>Spermatophyta</taxon>
        <taxon>Magnoliopsida</taxon>
        <taxon>eudicotyledons</taxon>
        <taxon>Gunneridae</taxon>
        <taxon>Pentapetalae</taxon>
        <taxon>rosids</taxon>
        <taxon>fabids</taxon>
        <taxon>Fabales</taxon>
        <taxon>Fabaceae</taxon>
        <taxon>Papilionoideae</taxon>
        <taxon>50 kb inversion clade</taxon>
        <taxon>NPAAA clade</taxon>
        <taxon>Hologalegina</taxon>
        <taxon>IRL clade</taxon>
        <taxon>Trifolieae</taxon>
        <taxon>Trifolium</taxon>
    </lineage>
</organism>
<evidence type="ECO:0000313" key="2">
    <source>
        <dbReference type="Proteomes" id="UP000236291"/>
    </source>
</evidence>
<proteinExistence type="predicted"/>
<accession>A0A2K3JVG7</accession>
<name>A0A2K3JVG7_TRIPR</name>
<reference evidence="1 2" key="2">
    <citation type="journal article" date="2017" name="Front. Plant Sci.">
        <title>Gene Classification and Mining of Molecular Markers Useful in Red Clover (Trifolium pratense) Breeding.</title>
        <authorList>
            <person name="Istvanek J."/>
            <person name="Dluhosova J."/>
            <person name="Dluhos P."/>
            <person name="Patkova L."/>
            <person name="Nedelnik J."/>
            <person name="Repkova J."/>
        </authorList>
    </citation>
    <scope>NUCLEOTIDE SEQUENCE [LARGE SCALE GENOMIC DNA]</scope>
    <source>
        <strain evidence="2">cv. Tatra</strain>
        <tissue evidence="1">Young leaves</tissue>
    </source>
</reference>
<dbReference type="AlphaFoldDB" id="A0A2K3JVG7"/>
<feature type="non-terminal residue" evidence="1">
    <location>
        <position position="1"/>
    </location>
</feature>
<gene>
    <name evidence="1" type="ORF">L195_g050694</name>
</gene>
<dbReference type="EMBL" id="ASHM01077638">
    <property type="protein sequence ID" value="PNX58012.1"/>
    <property type="molecule type" value="Genomic_DNA"/>
</dbReference>
<dbReference type="Proteomes" id="UP000236291">
    <property type="component" value="Unassembled WGS sequence"/>
</dbReference>
<evidence type="ECO:0000313" key="1">
    <source>
        <dbReference type="EMBL" id="PNX58012.1"/>
    </source>
</evidence>
<protein>
    <submittedName>
        <fullName evidence="1">Uncharacterized protein</fullName>
    </submittedName>
</protein>
<comment type="caution">
    <text evidence="1">The sequence shown here is derived from an EMBL/GenBank/DDBJ whole genome shotgun (WGS) entry which is preliminary data.</text>
</comment>
<sequence length="61" mass="7021">GHKEALLHGAWNEKGDDKLVTEKEYSELRIKTSKQDKEETKMNETFDMVIVLIKLCLGTID</sequence>